<dbReference type="Proteomes" id="UP001320706">
    <property type="component" value="Unassembled WGS sequence"/>
</dbReference>
<keyword evidence="2" id="KW-1185">Reference proteome</keyword>
<dbReference type="EMBL" id="JAMKPW020000041">
    <property type="protein sequence ID" value="KAK8196509.1"/>
    <property type="molecule type" value="Genomic_DNA"/>
</dbReference>
<comment type="caution">
    <text evidence="1">The sequence shown here is derived from an EMBL/GenBank/DDBJ whole genome shotgun (WGS) entry which is preliminary data.</text>
</comment>
<proteinExistence type="predicted"/>
<evidence type="ECO:0000313" key="1">
    <source>
        <dbReference type="EMBL" id="KAK8196509.1"/>
    </source>
</evidence>
<protein>
    <submittedName>
        <fullName evidence="1">Uncharacterized protein</fullName>
    </submittedName>
</protein>
<name>A0ACC3S560_9PEZI</name>
<reference evidence="1" key="1">
    <citation type="submission" date="2024-02" db="EMBL/GenBank/DDBJ databases">
        <title>Metagenome Assembled Genome of Zalaria obscura JY119.</title>
        <authorList>
            <person name="Vighnesh L."/>
            <person name="Jagadeeshwari U."/>
            <person name="Venkata Ramana C."/>
            <person name="Sasikala C."/>
        </authorList>
    </citation>
    <scope>NUCLEOTIDE SEQUENCE</scope>
    <source>
        <strain evidence="1">JY119</strain>
    </source>
</reference>
<organism evidence="1 2">
    <name type="scientific">Zalaria obscura</name>
    <dbReference type="NCBI Taxonomy" id="2024903"/>
    <lineage>
        <taxon>Eukaryota</taxon>
        <taxon>Fungi</taxon>
        <taxon>Dikarya</taxon>
        <taxon>Ascomycota</taxon>
        <taxon>Pezizomycotina</taxon>
        <taxon>Dothideomycetes</taxon>
        <taxon>Dothideomycetidae</taxon>
        <taxon>Dothideales</taxon>
        <taxon>Zalariaceae</taxon>
        <taxon>Zalaria</taxon>
    </lineage>
</organism>
<accession>A0ACC3S560</accession>
<sequence>MLYVGINLARFCSHIDVLCRSRYRRDSRQRKGPESSPSDITYCTYLNLGTGVAARKLGSGTSRWLGLSVAGLRSSRELSRDSSSARL</sequence>
<gene>
    <name evidence="1" type="ORF">M8818_006674</name>
</gene>
<evidence type="ECO:0000313" key="2">
    <source>
        <dbReference type="Proteomes" id="UP001320706"/>
    </source>
</evidence>